<name>A0A9D4KLY6_DREPO</name>
<protein>
    <submittedName>
        <fullName evidence="1">Uncharacterized protein</fullName>
    </submittedName>
</protein>
<proteinExistence type="predicted"/>
<sequence>MASRRLIAVDYQGSSKPGCTSMHCSQDSKTNLATDAVRGCYYDSRSPREDYQQAPQKVARSTAKLHKNWTQREDQQAATPIIFTGRRVQNRKDKSCADSEGFSG</sequence>
<reference evidence="1" key="1">
    <citation type="journal article" date="2019" name="bioRxiv">
        <title>The Genome of the Zebra Mussel, Dreissena polymorpha: A Resource for Invasive Species Research.</title>
        <authorList>
            <person name="McCartney M.A."/>
            <person name="Auch B."/>
            <person name="Kono T."/>
            <person name="Mallez S."/>
            <person name="Zhang Y."/>
            <person name="Obille A."/>
            <person name="Becker A."/>
            <person name="Abrahante J.E."/>
            <person name="Garbe J."/>
            <person name="Badalamenti J.P."/>
            <person name="Herman A."/>
            <person name="Mangelson H."/>
            <person name="Liachko I."/>
            <person name="Sullivan S."/>
            <person name="Sone E.D."/>
            <person name="Koren S."/>
            <person name="Silverstein K.A.T."/>
            <person name="Beckman K.B."/>
            <person name="Gohl D.M."/>
        </authorList>
    </citation>
    <scope>NUCLEOTIDE SEQUENCE</scope>
    <source>
        <strain evidence="1">Duluth1</strain>
        <tissue evidence="1">Whole animal</tissue>
    </source>
</reference>
<organism evidence="1 2">
    <name type="scientific">Dreissena polymorpha</name>
    <name type="common">Zebra mussel</name>
    <name type="synonym">Mytilus polymorpha</name>
    <dbReference type="NCBI Taxonomy" id="45954"/>
    <lineage>
        <taxon>Eukaryota</taxon>
        <taxon>Metazoa</taxon>
        <taxon>Spiralia</taxon>
        <taxon>Lophotrochozoa</taxon>
        <taxon>Mollusca</taxon>
        <taxon>Bivalvia</taxon>
        <taxon>Autobranchia</taxon>
        <taxon>Heteroconchia</taxon>
        <taxon>Euheterodonta</taxon>
        <taxon>Imparidentia</taxon>
        <taxon>Neoheterodontei</taxon>
        <taxon>Myida</taxon>
        <taxon>Dreissenoidea</taxon>
        <taxon>Dreissenidae</taxon>
        <taxon>Dreissena</taxon>
    </lineage>
</organism>
<reference evidence="1" key="2">
    <citation type="submission" date="2020-11" db="EMBL/GenBank/DDBJ databases">
        <authorList>
            <person name="McCartney M.A."/>
            <person name="Auch B."/>
            <person name="Kono T."/>
            <person name="Mallez S."/>
            <person name="Becker A."/>
            <person name="Gohl D.M."/>
            <person name="Silverstein K.A.T."/>
            <person name="Koren S."/>
            <person name="Bechman K.B."/>
            <person name="Herman A."/>
            <person name="Abrahante J.E."/>
            <person name="Garbe J."/>
        </authorList>
    </citation>
    <scope>NUCLEOTIDE SEQUENCE</scope>
    <source>
        <strain evidence="1">Duluth1</strain>
        <tissue evidence="1">Whole animal</tissue>
    </source>
</reference>
<accession>A0A9D4KLY6</accession>
<dbReference type="EMBL" id="JAIWYP010000004">
    <property type="protein sequence ID" value="KAH3842318.1"/>
    <property type="molecule type" value="Genomic_DNA"/>
</dbReference>
<gene>
    <name evidence="1" type="ORF">DPMN_115815</name>
</gene>
<keyword evidence="2" id="KW-1185">Reference proteome</keyword>
<dbReference type="Proteomes" id="UP000828390">
    <property type="component" value="Unassembled WGS sequence"/>
</dbReference>
<evidence type="ECO:0000313" key="1">
    <source>
        <dbReference type="EMBL" id="KAH3842318.1"/>
    </source>
</evidence>
<comment type="caution">
    <text evidence="1">The sequence shown here is derived from an EMBL/GenBank/DDBJ whole genome shotgun (WGS) entry which is preliminary data.</text>
</comment>
<evidence type="ECO:0000313" key="2">
    <source>
        <dbReference type="Proteomes" id="UP000828390"/>
    </source>
</evidence>
<dbReference type="AlphaFoldDB" id="A0A9D4KLY6"/>